<proteinExistence type="predicted"/>
<keyword evidence="3" id="KW-1185">Reference proteome</keyword>
<evidence type="ECO:0000313" key="2">
    <source>
        <dbReference type="EMBL" id="GBO99761.1"/>
    </source>
</evidence>
<dbReference type="AlphaFoldDB" id="A0A4C1SCE3"/>
<dbReference type="EMBL" id="BGZK01003305">
    <property type="protein sequence ID" value="GBO99761.1"/>
    <property type="molecule type" value="Genomic_DNA"/>
</dbReference>
<reference evidence="2 3" key="1">
    <citation type="journal article" date="2019" name="Commun. Biol.">
        <title>The bagworm genome reveals a unique fibroin gene that provides high tensile strength.</title>
        <authorList>
            <person name="Kono N."/>
            <person name="Nakamura H."/>
            <person name="Ohtoshi R."/>
            <person name="Tomita M."/>
            <person name="Numata K."/>
            <person name="Arakawa K."/>
        </authorList>
    </citation>
    <scope>NUCLEOTIDE SEQUENCE [LARGE SCALE GENOMIC DNA]</scope>
</reference>
<protein>
    <submittedName>
        <fullName evidence="2">Uncharacterized protein</fullName>
    </submittedName>
</protein>
<dbReference type="Proteomes" id="UP000299102">
    <property type="component" value="Unassembled WGS sequence"/>
</dbReference>
<feature type="non-terminal residue" evidence="2">
    <location>
        <position position="1"/>
    </location>
</feature>
<comment type="caution">
    <text evidence="2">The sequence shown here is derived from an EMBL/GenBank/DDBJ whole genome shotgun (WGS) entry which is preliminary data.</text>
</comment>
<evidence type="ECO:0000313" key="3">
    <source>
        <dbReference type="Proteomes" id="UP000299102"/>
    </source>
</evidence>
<accession>A0A4C1SCE3</accession>
<evidence type="ECO:0000256" key="1">
    <source>
        <dbReference type="SAM" id="MobiDB-lite"/>
    </source>
</evidence>
<name>A0A4C1SCE3_EUMVA</name>
<organism evidence="2 3">
    <name type="scientific">Eumeta variegata</name>
    <name type="common">Bagworm moth</name>
    <name type="synonym">Eumeta japonica</name>
    <dbReference type="NCBI Taxonomy" id="151549"/>
    <lineage>
        <taxon>Eukaryota</taxon>
        <taxon>Metazoa</taxon>
        <taxon>Ecdysozoa</taxon>
        <taxon>Arthropoda</taxon>
        <taxon>Hexapoda</taxon>
        <taxon>Insecta</taxon>
        <taxon>Pterygota</taxon>
        <taxon>Neoptera</taxon>
        <taxon>Endopterygota</taxon>
        <taxon>Lepidoptera</taxon>
        <taxon>Glossata</taxon>
        <taxon>Ditrysia</taxon>
        <taxon>Tineoidea</taxon>
        <taxon>Psychidae</taxon>
        <taxon>Oiketicinae</taxon>
        <taxon>Eumeta</taxon>
    </lineage>
</organism>
<feature type="region of interest" description="Disordered" evidence="1">
    <location>
        <begin position="1"/>
        <end position="32"/>
    </location>
</feature>
<sequence length="32" mass="3412">VKTDGPDSDHADDSDPDHALDQDQNTSESGSR</sequence>
<feature type="compositionally biased region" description="Basic and acidic residues" evidence="1">
    <location>
        <begin position="1"/>
        <end position="21"/>
    </location>
</feature>
<gene>
    <name evidence="2" type="ORF">EVAR_11845_1</name>
</gene>